<proteinExistence type="predicted"/>
<reference evidence="1 2" key="1">
    <citation type="submission" date="2014-01" db="EMBL/GenBank/DDBJ databases">
        <title>Full genme sequencing of cellulolytic bacterium Gynuella sunshinyii YC6258T gen. nov., sp. nov.</title>
        <authorList>
            <person name="Khan H."/>
            <person name="Chung E.J."/>
            <person name="Chung Y.R."/>
        </authorList>
    </citation>
    <scope>NUCLEOTIDE SEQUENCE [LARGE SCALE GENOMIC DNA]</scope>
    <source>
        <strain evidence="1 2">YC6258</strain>
    </source>
</reference>
<dbReference type="AlphaFoldDB" id="A0A0C5VJ69"/>
<evidence type="ECO:0000313" key="2">
    <source>
        <dbReference type="Proteomes" id="UP000032266"/>
    </source>
</evidence>
<dbReference type="KEGG" id="gsn:YC6258_01395"/>
<keyword evidence="2" id="KW-1185">Reference proteome</keyword>
<sequence length="38" mass="4115">MTEMGEGTEMQGTCGFSCCTHVEMDAKTVDSTFHPDIS</sequence>
<accession>A0A0C5VJ69</accession>
<evidence type="ECO:0000313" key="1">
    <source>
        <dbReference type="EMBL" id="AJQ93443.1"/>
    </source>
</evidence>
<dbReference type="HOGENOM" id="CLU_3328464_0_0_6"/>
<dbReference type="Proteomes" id="UP000032266">
    <property type="component" value="Chromosome"/>
</dbReference>
<dbReference type="EMBL" id="CP007142">
    <property type="protein sequence ID" value="AJQ93443.1"/>
    <property type="molecule type" value="Genomic_DNA"/>
</dbReference>
<organism evidence="1 2">
    <name type="scientific">Gynuella sunshinyii YC6258</name>
    <dbReference type="NCBI Taxonomy" id="1445510"/>
    <lineage>
        <taxon>Bacteria</taxon>
        <taxon>Pseudomonadati</taxon>
        <taxon>Pseudomonadota</taxon>
        <taxon>Gammaproteobacteria</taxon>
        <taxon>Oceanospirillales</taxon>
        <taxon>Saccharospirillaceae</taxon>
        <taxon>Gynuella</taxon>
    </lineage>
</organism>
<name>A0A0C5VJ69_9GAMM</name>
<dbReference type="STRING" id="1445510.YC6258_01395"/>
<gene>
    <name evidence="1" type="ORF">YC6258_01395</name>
</gene>
<protein>
    <submittedName>
        <fullName evidence="1">Uncharacterized protein</fullName>
    </submittedName>
</protein>